<name>A0A7M3UNL1_9VIRU</name>
<keyword evidence="2" id="KW-1185">Reference proteome</keyword>
<reference evidence="1" key="1">
    <citation type="submission" date="2020-06" db="EMBL/GenBank/DDBJ databases">
        <title>Lateral gene transfer of anion-conducting channel rhodopsins between green algae and giant viruses.</title>
        <authorList>
            <person name="Rozenberg A."/>
            <person name="Oppermann J."/>
            <person name="Wietek J."/>
            <person name="Fernandez Lahore R.G."/>
            <person name="Sandaa R.-A."/>
            <person name="Bratbak G."/>
            <person name="Hegemann P."/>
            <person name="Beja O."/>
        </authorList>
    </citation>
    <scope>NUCLEOTIDE SEQUENCE</scope>
    <source>
        <strain evidence="1">01B</strain>
    </source>
</reference>
<evidence type="ECO:0000313" key="1">
    <source>
        <dbReference type="EMBL" id="QOI90276.1"/>
    </source>
</evidence>
<evidence type="ECO:0000313" key="2">
    <source>
        <dbReference type="Proteomes" id="UP001162120"/>
    </source>
</evidence>
<protein>
    <submittedName>
        <fullName evidence="1">Uncharacterized protein</fullName>
    </submittedName>
</protein>
<gene>
    <name evidence="1" type="ORF">HWQ62_00139</name>
</gene>
<proteinExistence type="predicted"/>
<accession>A0A7M3UNL1</accession>
<sequence>MKQLNIFELQNSINKKKQHRTNIYENVLEKCHTKIKTAANKEKYELFYDVPQYVVGLPLFNINECIDFIIKQLSNNGFEVKYHFPKMLHISWFPPKEIANKNEPSTNNATPELLMHYIPYKNDKGKFTLNVD</sequence>
<organism evidence="1 2">
    <name type="scientific">Pyramimonas orientalis virus 01B</name>
    <dbReference type="NCBI Taxonomy" id="3134525"/>
    <lineage>
        <taxon>Viruses</taxon>
        <taxon>Varidnaviria</taxon>
        <taxon>Bamfordvirae</taxon>
        <taxon>Nucleocytoviricota</taxon>
        <taxon>Megaviricetes</taxon>
        <taxon>Imitervirales</taxon>
        <taxon>Allomimiviridae</taxon>
        <taxon>Heliosvirus</taxon>
        <taxon>Heliosvirus raunefjordenense</taxon>
    </lineage>
</organism>
<dbReference type="InterPro" id="IPR043977">
    <property type="entry name" value="DUF5759"/>
</dbReference>
<dbReference type="Proteomes" id="UP001162120">
    <property type="component" value="Segment"/>
</dbReference>
<dbReference type="EMBL" id="MT663534">
    <property type="protein sequence ID" value="QOI90276.1"/>
    <property type="molecule type" value="Genomic_DNA"/>
</dbReference>
<dbReference type="Pfam" id="PF19063">
    <property type="entry name" value="DUF5759"/>
    <property type="match status" value="1"/>
</dbReference>